<comment type="caution">
    <text evidence="2">The sequence shown here is derived from an EMBL/GenBank/DDBJ whole genome shotgun (WGS) entry which is preliminary data.</text>
</comment>
<feature type="region of interest" description="Disordered" evidence="1">
    <location>
        <begin position="1"/>
        <end position="87"/>
    </location>
</feature>
<sequence length="252" mass="27084">MASGHDATPKCAQSTMAAGDVPRPDTDVAGPGDPPDLLAGPATSSIHAVGSPSLSAMDAKHQWSDGNTAAPSNRPVHRIRPSAIPTRPTPLASVMGVILGHLLYRLCRQHEEAATRQTECAESGANRRVRVGNCTGRALHFHSPKYLDFSSSPAHGYGFPNRSPRAGCWFTDLNSSSLRLAFGRPNSHRTACTRRPMAEPHQMSQGKDTDAQLQKLFRVCIALEFSLLPLYPTPALRTAAPFRRHLAAGLTP</sequence>
<dbReference type="Proteomes" id="UP000245956">
    <property type="component" value="Unassembled WGS sequence"/>
</dbReference>
<feature type="region of interest" description="Disordered" evidence="1">
    <location>
        <begin position="187"/>
        <end position="208"/>
    </location>
</feature>
<accession>A0A2U3DY57</accession>
<proteinExistence type="predicted"/>
<protein>
    <submittedName>
        <fullName evidence="2">Uncharacterized protein</fullName>
    </submittedName>
</protein>
<evidence type="ECO:0000313" key="3">
    <source>
        <dbReference type="Proteomes" id="UP000245956"/>
    </source>
</evidence>
<name>A0A2U3DY57_PURLI</name>
<evidence type="ECO:0000313" key="2">
    <source>
        <dbReference type="EMBL" id="PWI67164.1"/>
    </source>
</evidence>
<gene>
    <name evidence="2" type="ORF">PCL_04326</name>
</gene>
<evidence type="ECO:0000256" key="1">
    <source>
        <dbReference type="SAM" id="MobiDB-lite"/>
    </source>
</evidence>
<dbReference type="AlphaFoldDB" id="A0A2U3DY57"/>
<reference evidence="2 3" key="1">
    <citation type="journal article" date="2016" name="Front. Microbiol.">
        <title>Genome and transcriptome sequences reveal the specific parasitism of the nematophagous Purpureocillium lilacinum 36-1.</title>
        <authorList>
            <person name="Xie J."/>
            <person name="Li S."/>
            <person name="Mo C."/>
            <person name="Xiao X."/>
            <person name="Peng D."/>
            <person name="Wang G."/>
            <person name="Xiao Y."/>
        </authorList>
    </citation>
    <scope>NUCLEOTIDE SEQUENCE [LARGE SCALE GENOMIC DNA]</scope>
    <source>
        <strain evidence="2 3">36-1</strain>
    </source>
</reference>
<feature type="compositionally biased region" description="Low complexity" evidence="1">
    <location>
        <begin position="29"/>
        <end position="42"/>
    </location>
</feature>
<organism evidence="2 3">
    <name type="scientific">Purpureocillium lilacinum</name>
    <name type="common">Paecilomyces lilacinus</name>
    <dbReference type="NCBI Taxonomy" id="33203"/>
    <lineage>
        <taxon>Eukaryota</taxon>
        <taxon>Fungi</taxon>
        <taxon>Dikarya</taxon>
        <taxon>Ascomycota</taxon>
        <taxon>Pezizomycotina</taxon>
        <taxon>Sordariomycetes</taxon>
        <taxon>Hypocreomycetidae</taxon>
        <taxon>Hypocreales</taxon>
        <taxon>Ophiocordycipitaceae</taxon>
        <taxon>Purpureocillium</taxon>
    </lineage>
</organism>
<dbReference type="EMBL" id="LCWV01000020">
    <property type="protein sequence ID" value="PWI67164.1"/>
    <property type="molecule type" value="Genomic_DNA"/>
</dbReference>